<accession>A0A091CV06</accession>
<dbReference type="EMBL" id="KN124375">
    <property type="protein sequence ID" value="KFO21525.1"/>
    <property type="molecule type" value="Genomic_DNA"/>
</dbReference>
<gene>
    <name evidence="2" type="ORF">H920_17166</name>
</gene>
<proteinExistence type="predicted"/>
<reference evidence="2 3" key="1">
    <citation type="submission" date="2013-11" db="EMBL/GenBank/DDBJ databases">
        <title>The Damaraland mole rat (Fukomys damarensis) genome and evolution of African mole rats.</title>
        <authorList>
            <person name="Gladyshev V.N."/>
            <person name="Fang X."/>
        </authorList>
    </citation>
    <scope>NUCLEOTIDE SEQUENCE [LARGE SCALE GENOMIC DNA]</scope>
    <source>
        <tissue evidence="2">Liver</tissue>
    </source>
</reference>
<evidence type="ECO:0000313" key="3">
    <source>
        <dbReference type="Proteomes" id="UP000028990"/>
    </source>
</evidence>
<name>A0A091CV06_FUKDA</name>
<dbReference type="Proteomes" id="UP000028990">
    <property type="component" value="Unassembled WGS sequence"/>
</dbReference>
<feature type="compositionally biased region" description="Polar residues" evidence="1">
    <location>
        <begin position="68"/>
        <end position="79"/>
    </location>
</feature>
<organism evidence="2 3">
    <name type="scientific">Fukomys damarensis</name>
    <name type="common">Damaraland mole rat</name>
    <name type="synonym">Cryptomys damarensis</name>
    <dbReference type="NCBI Taxonomy" id="885580"/>
    <lineage>
        <taxon>Eukaryota</taxon>
        <taxon>Metazoa</taxon>
        <taxon>Chordata</taxon>
        <taxon>Craniata</taxon>
        <taxon>Vertebrata</taxon>
        <taxon>Euteleostomi</taxon>
        <taxon>Mammalia</taxon>
        <taxon>Eutheria</taxon>
        <taxon>Euarchontoglires</taxon>
        <taxon>Glires</taxon>
        <taxon>Rodentia</taxon>
        <taxon>Hystricomorpha</taxon>
        <taxon>Bathyergidae</taxon>
        <taxon>Fukomys</taxon>
    </lineage>
</organism>
<evidence type="ECO:0000256" key="1">
    <source>
        <dbReference type="SAM" id="MobiDB-lite"/>
    </source>
</evidence>
<sequence length="112" mass="12074">MTGETLPDSSKLKVLTNPSDSPWNLQRTPLPCHYSGSYQPICETQDTSASAQLMHVQPHSRRHGDQATHPSSDGDSCSSRPLGVLSGTVARHQPGHLPPSPVIFASQPREPV</sequence>
<protein>
    <submittedName>
        <fullName evidence="2">Uncharacterized protein</fullName>
    </submittedName>
</protein>
<feature type="region of interest" description="Disordered" evidence="1">
    <location>
        <begin position="1"/>
        <end position="112"/>
    </location>
</feature>
<evidence type="ECO:0000313" key="2">
    <source>
        <dbReference type="EMBL" id="KFO21525.1"/>
    </source>
</evidence>
<keyword evidence="3" id="KW-1185">Reference proteome</keyword>
<feature type="compositionally biased region" description="Polar residues" evidence="1">
    <location>
        <begin position="16"/>
        <end position="27"/>
    </location>
</feature>
<feature type="compositionally biased region" description="Polar residues" evidence="1">
    <location>
        <begin position="36"/>
        <end position="51"/>
    </location>
</feature>
<dbReference type="AlphaFoldDB" id="A0A091CV06"/>